<dbReference type="HOGENOM" id="CLU_1113954_0_0_5"/>
<protein>
    <recommendedName>
        <fullName evidence="1">Ice-binding protein C-terminal domain-containing protein</fullName>
    </recommendedName>
</protein>
<evidence type="ECO:0000259" key="1">
    <source>
        <dbReference type="Pfam" id="PF07589"/>
    </source>
</evidence>
<proteinExistence type="predicted"/>
<dbReference type="EMBL" id="AP012035">
    <property type="protein sequence ID" value="BAJ82154.1"/>
    <property type="molecule type" value="Genomic_DNA"/>
</dbReference>
<dbReference type="InterPro" id="IPR013424">
    <property type="entry name" value="Ice-binding_C"/>
</dbReference>
<gene>
    <name evidence="2" type="ordered locus">ACMV_28070</name>
</gene>
<evidence type="ECO:0000313" key="3">
    <source>
        <dbReference type="Proteomes" id="UP000007100"/>
    </source>
</evidence>
<dbReference type="RefSeq" id="WP_013640848.1">
    <property type="nucleotide sequence ID" value="NC_015186.1"/>
</dbReference>
<dbReference type="Pfam" id="PF07589">
    <property type="entry name" value="PEP-CTERM"/>
    <property type="match status" value="1"/>
</dbReference>
<reference evidence="2 3" key="1">
    <citation type="submission" date="2010-12" db="EMBL/GenBank/DDBJ databases">
        <title>Whole genome sequence of Acidiphilium multivorum AIU301.</title>
        <authorList>
            <person name="Narita-Yamada S."/>
            <person name="Nakamura S."/>
            <person name="Ito N."/>
            <person name="Takarada H."/>
            <person name="Katano Y."/>
            <person name="Nakazawa H."/>
            <person name="Hosoyama A."/>
            <person name="Yamada R."/>
            <person name="Fujita N."/>
        </authorList>
    </citation>
    <scope>NUCLEOTIDE SEQUENCE [LARGE SCALE GENOMIC DNA]</scope>
    <source>
        <strain evidence="3">DSM 11245 / JCM 8867 / AIU301</strain>
    </source>
</reference>
<dbReference type="KEGG" id="amv:ACMV_28070"/>
<dbReference type="AlphaFoldDB" id="F0J413"/>
<name>F0J413_ACIMA</name>
<sequence length="249" mass="25541">MRPHYLRSAIFGAAALSAVSLAGTGAAQADVVSWVFYNHSGKNSVITGGPGGTIIDGTSGTQSVTFSSTPALNPAQTVTLTPFGPTNSKSGPTLHLYQKNGQYPTTTGLQPGEQGIGLTNDPTGQGEISANVINSFVQVDISRLSSPPLNSLNLGFSMGSLPGGDQWAVYGTNTYGNMIGATLLSAGGTYTGALTNVIGTWDYLDVVATKNNVLLSTITATVPEPGSLVLLGTGLLGLGLVARRKRRRA</sequence>
<feature type="domain" description="Ice-binding protein C-terminal" evidence="1">
    <location>
        <begin position="221"/>
        <end position="245"/>
    </location>
</feature>
<dbReference type="Proteomes" id="UP000007100">
    <property type="component" value="Chromosome"/>
</dbReference>
<accession>F0J413</accession>
<keyword evidence="3" id="KW-1185">Reference proteome</keyword>
<organism evidence="2 3">
    <name type="scientific">Acidiphilium multivorum (strain DSM 11245 / JCM 8867 / NBRC 100883 / AIU 301)</name>
    <dbReference type="NCBI Taxonomy" id="926570"/>
    <lineage>
        <taxon>Bacteria</taxon>
        <taxon>Pseudomonadati</taxon>
        <taxon>Pseudomonadota</taxon>
        <taxon>Alphaproteobacteria</taxon>
        <taxon>Acetobacterales</taxon>
        <taxon>Acidocellaceae</taxon>
        <taxon>Acidiphilium</taxon>
    </lineage>
</organism>
<dbReference type="NCBIfam" id="TIGR02595">
    <property type="entry name" value="PEP_CTERM"/>
    <property type="match status" value="1"/>
</dbReference>
<evidence type="ECO:0000313" key="2">
    <source>
        <dbReference type="EMBL" id="BAJ82154.1"/>
    </source>
</evidence>